<comment type="caution">
    <text evidence="3">The sequence shown here is derived from an EMBL/GenBank/DDBJ whole genome shotgun (WGS) entry which is preliminary data.</text>
</comment>
<sequence length="220" mass="25144">MGFWIRNVVIAIILIGLGVAFFLNKDVLLSLSAENTQLLPVEASAEKKSAIDTEKAKSKYQQVQQSSNAAAEGLSNFYAKIYGDDSKRKVRNNIIFLPDPEGDLVEILRAREIIVRPFRKTWSGTKESRAFRKGETLYQKISEYATNDGLEVIWWINKDFIVKDPFRINKDILKTASQIGRAVAGHFQEGLNTYFCYRQRTLVFVNEPPKYLDDECLLLK</sequence>
<keyword evidence="1" id="KW-0472">Membrane</keyword>
<evidence type="ECO:0000313" key="4">
    <source>
        <dbReference type="Proteomes" id="UP001139646"/>
    </source>
</evidence>
<keyword evidence="4" id="KW-1185">Reference proteome</keyword>
<dbReference type="EMBL" id="JAKKSL010000001">
    <property type="protein sequence ID" value="MCI2283195.1"/>
    <property type="molecule type" value="Genomic_DNA"/>
</dbReference>
<evidence type="ECO:0000259" key="2">
    <source>
        <dbReference type="Pfam" id="PF10671"/>
    </source>
</evidence>
<dbReference type="Proteomes" id="UP001139646">
    <property type="component" value="Unassembled WGS sequence"/>
</dbReference>
<feature type="transmembrane region" description="Helical" evidence="1">
    <location>
        <begin position="6"/>
        <end position="23"/>
    </location>
</feature>
<dbReference type="RefSeq" id="WP_242284446.1">
    <property type="nucleotide sequence ID" value="NZ_JAKKSL010000001.1"/>
</dbReference>
<dbReference type="InterPro" id="IPR018927">
    <property type="entry name" value="Pilus_synth_Q_C"/>
</dbReference>
<evidence type="ECO:0000313" key="3">
    <source>
        <dbReference type="EMBL" id="MCI2283195.1"/>
    </source>
</evidence>
<dbReference type="Pfam" id="PF10671">
    <property type="entry name" value="TcpQ"/>
    <property type="match status" value="1"/>
</dbReference>
<evidence type="ECO:0000256" key="1">
    <source>
        <dbReference type="SAM" id="Phobius"/>
    </source>
</evidence>
<name>A0ABS9WZ45_9GAMM</name>
<keyword evidence="1" id="KW-0812">Transmembrane</keyword>
<reference evidence="3" key="1">
    <citation type="submission" date="2022-01" db="EMBL/GenBank/DDBJ databases">
        <title>Colwellia maritima, isolated from seawater.</title>
        <authorList>
            <person name="Kristyanto S."/>
            <person name="Jung J."/>
            <person name="Jeon C.O."/>
        </authorList>
    </citation>
    <scope>NUCLEOTIDE SEQUENCE</scope>
    <source>
        <strain evidence="3">MSW7</strain>
    </source>
</reference>
<organism evidence="3 4">
    <name type="scientific">Colwellia maritima</name>
    <dbReference type="NCBI Taxonomy" id="2912588"/>
    <lineage>
        <taxon>Bacteria</taxon>
        <taxon>Pseudomonadati</taxon>
        <taxon>Pseudomonadota</taxon>
        <taxon>Gammaproteobacteria</taxon>
        <taxon>Alteromonadales</taxon>
        <taxon>Colwelliaceae</taxon>
        <taxon>Colwellia</taxon>
    </lineage>
</organism>
<accession>A0ABS9WZ45</accession>
<keyword evidence="1" id="KW-1133">Transmembrane helix</keyword>
<feature type="domain" description="Toxin co-regulated pilus biosynthesis protein Q C-terminal" evidence="2">
    <location>
        <begin position="131"/>
        <end position="206"/>
    </location>
</feature>
<proteinExistence type="predicted"/>
<gene>
    <name evidence="3" type="ORF">L3081_07070</name>
</gene>
<protein>
    <submittedName>
        <fullName evidence="3">Toxin co-regulated pilus biosynthesis Q family protein</fullName>
    </submittedName>
</protein>